<evidence type="ECO:0000256" key="6">
    <source>
        <dbReference type="ARBA" id="ARBA00022630"/>
    </source>
</evidence>
<name>A0ABR3YWE6_9PEZI</name>
<sequence>MGSLIENFLDATVKETVADISPAPTGSVAPPILEPQIHPALAARISARYTTKQGTWREDRPVKIIVVGAGIGGTSTAVLLSQKVPNSTVTVYDRLDKIGGTWAANVYPGVRCDVPSHAYQLSFEPNLDWSEYYPKGAEIQQYYERVVAKFGLTDRFRLRHKVVRATWLPEAAQWAVEVQNLETDEIFVDTADFFVSSQGRISEPKFPEIPGLTDVFKGRVVHSAMWPEDLEYEGKRVAVIGAGASGQQVVANLLRPAGHVDHYVRTKTWVASSLVGDFVEALADTPGGHVYTDEEKRAFHEEPGAYVKHRRDFEVRMQRSRLKGAAIIGHPVNEQLREKILTRMLERLDRDQAWLDRITPDYVVGCKRPTPTPGYLEALKTPALSYITDAIVRVDETGIVTAAGTHRPVDVIITATGFENGYTTRFPLIGADGVDLRDKWGLGSPIGYPESYLGVMAPGYPNYFTVLQAQANALGGSVPLQAEITATYISKAIRKIQSQSYQALDPKQEAADEFNNLIDNYFEGKTIQGECRSWAKIGFGKGRVVMAWPGSFQHRVRALRDPRWEDFHFVRRPGAEVNRYEYFGNGLTDIDEGEDDERLTSYLREYGELDPRRHHEWAE</sequence>
<dbReference type="Pfam" id="PF13434">
    <property type="entry name" value="Lys_Orn_oxgnase"/>
    <property type="match status" value="1"/>
</dbReference>
<evidence type="ECO:0000256" key="10">
    <source>
        <dbReference type="ARBA" id="ARBA00047598"/>
    </source>
</evidence>
<dbReference type="EMBL" id="JAWCUI010000045">
    <property type="protein sequence ID" value="KAL1892385.1"/>
    <property type="molecule type" value="Genomic_DNA"/>
</dbReference>
<proteinExistence type="inferred from homology"/>
<evidence type="ECO:0000313" key="12">
    <source>
        <dbReference type="EMBL" id="KAL1892385.1"/>
    </source>
</evidence>
<dbReference type="PANTHER" id="PTHR42877">
    <property type="entry name" value="L-ORNITHINE N(5)-MONOOXYGENASE-RELATED"/>
    <property type="match status" value="1"/>
</dbReference>
<dbReference type="Proteomes" id="UP001583186">
    <property type="component" value="Unassembled WGS sequence"/>
</dbReference>
<comment type="caution">
    <text evidence="12">The sequence shown here is derived from an EMBL/GenBank/DDBJ whole genome shotgun (WGS) entry which is preliminary data.</text>
</comment>
<comment type="catalytic activity">
    <reaction evidence="11">
        <text>L-ornithine + NADH + O2 = N(5)-hydroxy-L-ornithine + NAD(+) + H2O</text>
        <dbReference type="Rhea" id="RHEA:41512"/>
        <dbReference type="ChEBI" id="CHEBI:15377"/>
        <dbReference type="ChEBI" id="CHEBI:15379"/>
        <dbReference type="ChEBI" id="CHEBI:46911"/>
        <dbReference type="ChEBI" id="CHEBI:57540"/>
        <dbReference type="ChEBI" id="CHEBI:57945"/>
        <dbReference type="ChEBI" id="CHEBI:78275"/>
        <dbReference type="EC" id="1.14.13.196"/>
    </reaction>
</comment>
<organism evidence="12 13">
    <name type="scientific">Sporothrix stenoceras</name>
    <dbReference type="NCBI Taxonomy" id="5173"/>
    <lineage>
        <taxon>Eukaryota</taxon>
        <taxon>Fungi</taxon>
        <taxon>Dikarya</taxon>
        <taxon>Ascomycota</taxon>
        <taxon>Pezizomycotina</taxon>
        <taxon>Sordariomycetes</taxon>
        <taxon>Sordariomycetidae</taxon>
        <taxon>Ophiostomatales</taxon>
        <taxon>Ophiostomataceae</taxon>
        <taxon>Sporothrix</taxon>
    </lineage>
</organism>
<evidence type="ECO:0000256" key="3">
    <source>
        <dbReference type="ARBA" id="ARBA00007588"/>
    </source>
</evidence>
<evidence type="ECO:0000256" key="9">
    <source>
        <dbReference type="ARBA" id="ARBA00023002"/>
    </source>
</evidence>
<evidence type="ECO:0000256" key="4">
    <source>
        <dbReference type="ARBA" id="ARBA00010139"/>
    </source>
</evidence>
<keyword evidence="13" id="KW-1185">Reference proteome</keyword>
<evidence type="ECO:0000256" key="7">
    <source>
        <dbReference type="ARBA" id="ARBA00022827"/>
    </source>
</evidence>
<comment type="similarity">
    <text evidence="4">Belongs to the FAD-binding monooxygenase family.</text>
</comment>
<gene>
    <name evidence="12" type="ORF">Sste5346_007123</name>
</gene>
<evidence type="ECO:0000256" key="2">
    <source>
        <dbReference type="ARBA" id="ARBA00004924"/>
    </source>
</evidence>
<dbReference type="Pfam" id="PF13450">
    <property type="entry name" value="NAD_binding_8"/>
    <property type="match status" value="1"/>
</dbReference>
<dbReference type="InterPro" id="IPR051209">
    <property type="entry name" value="FAD-bind_Monooxygenase_sf"/>
</dbReference>
<dbReference type="Gene3D" id="3.50.50.60">
    <property type="entry name" value="FAD/NAD(P)-binding domain"/>
    <property type="match status" value="2"/>
</dbReference>
<comment type="similarity">
    <text evidence="3">Belongs to the lysine N(6)-hydroxylase/L-ornithine N(5)-oxygenase family.</text>
</comment>
<evidence type="ECO:0000256" key="11">
    <source>
        <dbReference type="ARBA" id="ARBA00049248"/>
    </source>
</evidence>
<evidence type="ECO:0000256" key="1">
    <source>
        <dbReference type="ARBA" id="ARBA00001974"/>
    </source>
</evidence>
<dbReference type="PRINTS" id="PR00368">
    <property type="entry name" value="FADPNR"/>
</dbReference>
<keyword evidence="9" id="KW-0560">Oxidoreductase</keyword>
<keyword evidence="7" id="KW-0274">FAD</keyword>
<dbReference type="InterPro" id="IPR025700">
    <property type="entry name" value="Lys/Orn_oxygenase"/>
</dbReference>
<keyword evidence="6" id="KW-0285">Flavoprotein</keyword>
<dbReference type="SUPFAM" id="SSF51905">
    <property type="entry name" value="FAD/NAD(P)-binding domain"/>
    <property type="match status" value="3"/>
</dbReference>
<evidence type="ECO:0000313" key="13">
    <source>
        <dbReference type="Proteomes" id="UP001583186"/>
    </source>
</evidence>
<comment type="pathway">
    <text evidence="2">Siderophore biosynthesis.</text>
</comment>
<dbReference type="PANTHER" id="PTHR42877:SF6">
    <property type="entry name" value="MONOOXYGENASE, PUTATIVE (AFU_ORTHOLOGUE AFUA_3G15050)-RELATED"/>
    <property type="match status" value="1"/>
</dbReference>
<comment type="cofactor">
    <cofactor evidence="1">
        <name>FAD</name>
        <dbReference type="ChEBI" id="CHEBI:57692"/>
    </cofactor>
</comment>
<reference evidence="12 13" key="1">
    <citation type="journal article" date="2024" name="IMA Fungus">
        <title>IMA Genome - F19 : A genome assembly and annotation guide to empower mycologists, including annotated draft genome sequences of Ceratocystis pirilliformis, Diaporthe australafricana, Fusarium ophioides, Paecilomyces lecythidis, and Sporothrix stenoceras.</title>
        <authorList>
            <person name="Aylward J."/>
            <person name="Wilson A.M."/>
            <person name="Visagie C.M."/>
            <person name="Spraker J."/>
            <person name="Barnes I."/>
            <person name="Buitendag C."/>
            <person name="Ceriani C."/>
            <person name="Del Mar Angel L."/>
            <person name="du Plessis D."/>
            <person name="Fuchs T."/>
            <person name="Gasser K."/>
            <person name="Kramer D."/>
            <person name="Li W."/>
            <person name="Munsamy K."/>
            <person name="Piso A."/>
            <person name="Price J.L."/>
            <person name="Sonnekus B."/>
            <person name="Thomas C."/>
            <person name="van der Nest A."/>
            <person name="van Dijk A."/>
            <person name="van Heerden A."/>
            <person name="van Vuuren N."/>
            <person name="Yilmaz N."/>
            <person name="Duong T.A."/>
            <person name="van der Merwe N.A."/>
            <person name="Wingfield M.J."/>
            <person name="Wingfield B.D."/>
        </authorList>
    </citation>
    <scope>NUCLEOTIDE SEQUENCE [LARGE SCALE GENOMIC DNA]</scope>
    <source>
        <strain evidence="12 13">CMW 5346</strain>
    </source>
</reference>
<protein>
    <recommendedName>
        <fullName evidence="5">L-ornithine N(5)-monooxygenase [NAD(P)H]</fullName>
        <ecNumber evidence="5">1.14.13.196</ecNumber>
    </recommendedName>
</protein>
<dbReference type="InterPro" id="IPR036188">
    <property type="entry name" value="FAD/NAD-bd_sf"/>
</dbReference>
<comment type="catalytic activity">
    <reaction evidence="10">
        <text>L-ornithine + NADPH + O2 = N(5)-hydroxy-L-ornithine + NADP(+) + H2O</text>
        <dbReference type="Rhea" id="RHEA:41508"/>
        <dbReference type="ChEBI" id="CHEBI:15377"/>
        <dbReference type="ChEBI" id="CHEBI:15379"/>
        <dbReference type="ChEBI" id="CHEBI:46911"/>
        <dbReference type="ChEBI" id="CHEBI:57783"/>
        <dbReference type="ChEBI" id="CHEBI:58349"/>
        <dbReference type="ChEBI" id="CHEBI:78275"/>
        <dbReference type="EC" id="1.14.13.196"/>
    </reaction>
</comment>
<accession>A0ABR3YWE6</accession>
<evidence type="ECO:0000256" key="5">
    <source>
        <dbReference type="ARBA" id="ARBA00012881"/>
    </source>
</evidence>
<evidence type="ECO:0000256" key="8">
    <source>
        <dbReference type="ARBA" id="ARBA00022857"/>
    </source>
</evidence>
<keyword evidence="8" id="KW-0521">NADP</keyword>
<dbReference type="EC" id="1.14.13.196" evidence="5"/>